<evidence type="ECO:0000313" key="5">
    <source>
        <dbReference type="EMBL" id="EKC61231.1"/>
    </source>
</evidence>
<dbReference type="GO" id="GO:0016020">
    <property type="term" value="C:membrane"/>
    <property type="evidence" value="ECO:0007669"/>
    <property type="project" value="InterPro"/>
</dbReference>
<sequence>MLCFVSVPAAVVLLVCVPLIPRAIAAVQTWAKKLLSKYWGQYTALGDTFLENLQGLTTLKIYQADAFKNDEMNVEAEKFRKITMKVLTMQLNSITIMDLIAYGGAA</sequence>
<dbReference type="EMBL" id="AJWY01008430">
    <property type="protein sequence ID" value="EKC61231.1"/>
    <property type="molecule type" value="Genomic_DNA"/>
</dbReference>
<dbReference type="SUPFAM" id="SSF90123">
    <property type="entry name" value="ABC transporter transmembrane region"/>
    <property type="match status" value="1"/>
</dbReference>
<evidence type="ECO:0000256" key="3">
    <source>
        <dbReference type="ARBA" id="ARBA00023136"/>
    </source>
</evidence>
<evidence type="ECO:0000256" key="2">
    <source>
        <dbReference type="ARBA" id="ARBA00022989"/>
    </source>
</evidence>
<name>K1TPL9_9ZZZZ</name>
<organism evidence="5">
    <name type="scientific">human gut metagenome</name>
    <dbReference type="NCBI Taxonomy" id="408170"/>
    <lineage>
        <taxon>unclassified sequences</taxon>
        <taxon>metagenomes</taxon>
        <taxon>organismal metagenomes</taxon>
    </lineage>
</organism>
<dbReference type="GO" id="GO:0140359">
    <property type="term" value="F:ABC-type transporter activity"/>
    <property type="evidence" value="ECO:0007669"/>
    <property type="project" value="InterPro"/>
</dbReference>
<dbReference type="InterPro" id="IPR036640">
    <property type="entry name" value="ABC1_TM_sf"/>
</dbReference>
<dbReference type="InterPro" id="IPR011527">
    <property type="entry name" value="ABC1_TM_dom"/>
</dbReference>
<protein>
    <submittedName>
        <fullName evidence="5">ABC transporter, permease/ATP-binding protein</fullName>
    </submittedName>
</protein>
<evidence type="ECO:0000259" key="4">
    <source>
        <dbReference type="PROSITE" id="PS50929"/>
    </source>
</evidence>
<dbReference type="GO" id="GO:0005524">
    <property type="term" value="F:ATP binding"/>
    <property type="evidence" value="ECO:0007669"/>
    <property type="project" value="UniProtKB-KW"/>
</dbReference>
<dbReference type="AlphaFoldDB" id="K1TPL9"/>
<keyword evidence="5" id="KW-0067">ATP-binding</keyword>
<evidence type="ECO:0000256" key="1">
    <source>
        <dbReference type="ARBA" id="ARBA00022692"/>
    </source>
</evidence>
<dbReference type="PROSITE" id="PS50929">
    <property type="entry name" value="ABC_TM1F"/>
    <property type="match status" value="1"/>
</dbReference>
<proteinExistence type="predicted"/>
<keyword evidence="2" id="KW-1133">Transmembrane helix</keyword>
<accession>K1TPL9</accession>
<dbReference type="Pfam" id="PF00664">
    <property type="entry name" value="ABC_membrane"/>
    <property type="match status" value="1"/>
</dbReference>
<dbReference type="Gene3D" id="1.20.1560.10">
    <property type="entry name" value="ABC transporter type 1, transmembrane domain"/>
    <property type="match status" value="1"/>
</dbReference>
<feature type="domain" description="ABC transmembrane type-1" evidence="4">
    <location>
        <begin position="1"/>
        <end position="106"/>
    </location>
</feature>
<keyword evidence="1" id="KW-0812">Transmembrane</keyword>
<keyword evidence="5" id="KW-0547">Nucleotide-binding</keyword>
<feature type="non-terminal residue" evidence="5">
    <location>
        <position position="106"/>
    </location>
</feature>
<gene>
    <name evidence="5" type="ORF">LEA_12456</name>
</gene>
<comment type="caution">
    <text evidence="5">The sequence shown here is derived from an EMBL/GenBank/DDBJ whole genome shotgun (WGS) entry which is preliminary data.</text>
</comment>
<reference evidence="5" key="1">
    <citation type="journal article" date="2013" name="Environ. Microbiol.">
        <title>Microbiota from the distal guts of lean and obese adolescents exhibit partial functional redundancy besides clear differences in community structure.</title>
        <authorList>
            <person name="Ferrer M."/>
            <person name="Ruiz A."/>
            <person name="Lanza F."/>
            <person name="Haange S.B."/>
            <person name="Oberbach A."/>
            <person name="Till H."/>
            <person name="Bargiela R."/>
            <person name="Campoy C."/>
            <person name="Segura M.T."/>
            <person name="Richter M."/>
            <person name="von Bergen M."/>
            <person name="Seifert J."/>
            <person name="Suarez A."/>
        </authorList>
    </citation>
    <scope>NUCLEOTIDE SEQUENCE</scope>
</reference>
<keyword evidence="3" id="KW-0472">Membrane</keyword>